<name>A0A1V5SUE7_9BACT</name>
<gene>
    <name evidence="1" type="ORF">BWY41_01106</name>
</gene>
<sequence>MDLNEFINTWIYEGLKYFGVKFWIKDDELQFKYPEIVSGNTKDLFKFIKDHEQIIKAKVENEPRRFYRAF</sequence>
<proteinExistence type="predicted"/>
<dbReference type="EMBL" id="MWBQ01000079">
    <property type="protein sequence ID" value="OQA58098.1"/>
    <property type="molecule type" value="Genomic_DNA"/>
</dbReference>
<evidence type="ECO:0008006" key="2">
    <source>
        <dbReference type="Google" id="ProtNLM"/>
    </source>
</evidence>
<comment type="caution">
    <text evidence="1">The sequence shown here is derived from an EMBL/GenBank/DDBJ whole genome shotgun (WGS) entry which is preliminary data.</text>
</comment>
<protein>
    <recommendedName>
        <fullName evidence="2">TubC N-terminal docking domain-containing protein</fullName>
    </recommendedName>
</protein>
<organism evidence="1">
    <name type="scientific">Candidatus Atribacter allofermentans</name>
    <dbReference type="NCBI Taxonomy" id="1852833"/>
    <lineage>
        <taxon>Bacteria</taxon>
        <taxon>Pseudomonadati</taxon>
        <taxon>Atribacterota</taxon>
        <taxon>Atribacteria</taxon>
        <taxon>Atribacterales</taxon>
        <taxon>Atribacteraceae</taxon>
        <taxon>Atribacter</taxon>
    </lineage>
</organism>
<accession>A0A1V5SUE7</accession>
<dbReference type="AlphaFoldDB" id="A0A1V5SUE7"/>
<evidence type="ECO:0000313" key="1">
    <source>
        <dbReference type="EMBL" id="OQA58098.1"/>
    </source>
</evidence>
<reference evidence="1" key="1">
    <citation type="submission" date="2017-02" db="EMBL/GenBank/DDBJ databases">
        <title>Delving into the versatile metabolic prowess of the omnipresent phylum Bacteroidetes.</title>
        <authorList>
            <person name="Nobu M.K."/>
            <person name="Mei R."/>
            <person name="Narihiro T."/>
            <person name="Kuroda K."/>
            <person name="Liu W.-T."/>
        </authorList>
    </citation>
    <scope>NUCLEOTIDE SEQUENCE</scope>
    <source>
        <strain evidence="1">ADurb.Bin276</strain>
    </source>
</reference>
<dbReference type="Proteomes" id="UP000485569">
    <property type="component" value="Unassembled WGS sequence"/>
</dbReference>